<dbReference type="InterPro" id="IPR028082">
    <property type="entry name" value="Peripla_BP_I"/>
</dbReference>
<reference evidence="13 14" key="2">
    <citation type="journal article" date="2009" name="PLoS ONE">
        <title>An integrated genetic and cytogenetic map of the cucumber genome.</title>
        <authorList>
            <person name="Ren Y."/>
            <person name="Zhang Z."/>
            <person name="Liu J."/>
            <person name="Staub J.E."/>
            <person name="Han Y."/>
            <person name="Cheng Z."/>
            <person name="Li X."/>
            <person name="Lu J."/>
            <person name="Miao H."/>
            <person name="Kang H."/>
            <person name="Xie B."/>
            <person name="Gu X."/>
            <person name="Wang X."/>
            <person name="Du Y."/>
            <person name="Jin W."/>
            <person name="Huang S."/>
        </authorList>
    </citation>
    <scope>NUCLEOTIDE SEQUENCE [LARGE SCALE GENOMIC DNA]</scope>
    <source>
        <strain evidence="14">cv. 9930</strain>
    </source>
</reference>
<evidence type="ECO:0000313" key="13">
    <source>
        <dbReference type="EMBL" id="KGN55089.1"/>
    </source>
</evidence>
<evidence type="ECO:0000256" key="11">
    <source>
        <dbReference type="SAM" id="Phobius"/>
    </source>
</evidence>
<reference evidence="13 14" key="4">
    <citation type="journal article" date="2011" name="BMC Genomics">
        <title>RNA-Seq improves annotation of protein-coding genes in the cucumber genome.</title>
        <authorList>
            <person name="Li Z."/>
            <person name="Zhang Z."/>
            <person name="Yan P."/>
            <person name="Huang S."/>
            <person name="Fei Z."/>
            <person name="Lin K."/>
        </authorList>
    </citation>
    <scope>NUCLEOTIDE SEQUENCE [LARGE SCALE GENOMIC DNA]</scope>
    <source>
        <strain evidence="14">cv. 9930</strain>
    </source>
</reference>
<protein>
    <recommendedName>
        <fullName evidence="12">Ionotropic glutamate receptor C-terminal domain-containing protein</fullName>
    </recommendedName>
</protein>
<keyword evidence="5" id="KW-0406">Ion transport</keyword>
<dbReference type="eggNOG" id="KOG1052">
    <property type="taxonomic scope" value="Eukaryota"/>
</dbReference>
<sequence length="597" mass="66679">MVSGNHETGRNASATMIVGEKGRIGAIVDVSSRIGKEEILAMHMAIEDFNSLSNQNFSLVIRDSRNDPNLAALAAKDLITVQQVQALIGPQTWEMASVVAEVGNENQIPVLALANEIPKWATERSKFLVQASPSQLNQMRAIAGIVSSGDWHLVNVIYEDSDLSTNGVFLYLVHALKDVGAEVGQFVGLSQFDSDLFSELEKLRRGSSRIFVVHMSFKLALRLFEIANEMGMMGKDYVWITTDSFTSLVHSFNVSINSILQGVVGVKSYISERNPPYHEFYLRFCQRFRLEHFDEHNNEPGVFAVQAYDAAKTAALAMSEIQDKGNDLLDKIKLTDFQGLGGKIQFKDRKLAPADTFQIINVIGRSYRDLGFWSDKLGFSQDLQENSSSSLLMKELDNVFWPGGSLKTPRGWVVPTDSAPLRIGVPTNSMFKQYVRVEEDPTGNNLTFNGLAIDLFKAMLDYLPFAPHVFCPFNGTYNDLVKEIYLKNFDAAIGDIAITTKRIGHAEFTHPYSEVGLVMIVPTRKDTSNKALLFTKPFTVTMWILIAVVTAYNGFVVWFIERNHCPEHQGSMFDQAGAMLCSSFTTLFSLHGNRRHH</sequence>
<evidence type="ECO:0000256" key="9">
    <source>
        <dbReference type="ARBA" id="ARBA00023286"/>
    </source>
</evidence>
<feature type="transmembrane region" description="Helical" evidence="11">
    <location>
        <begin position="540"/>
        <end position="560"/>
    </location>
</feature>
<dbReference type="CDD" id="cd19990">
    <property type="entry name" value="PBP1_GABAb_receptor_plant"/>
    <property type="match status" value="1"/>
</dbReference>
<dbReference type="EMBL" id="CM002925">
    <property type="protein sequence ID" value="KGN55089.1"/>
    <property type="molecule type" value="Genomic_DNA"/>
</dbReference>
<dbReference type="Gene3D" id="3.40.50.2300">
    <property type="match status" value="3"/>
</dbReference>
<proteinExistence type="predicted"/>
<dbReference type="FunFam" id="3.40.50.2300:FF:000188">
    <property type="entry name" value="Glutamate receptor"/>
    <property type="match status" value="1"/>
</dbReference>
<reference evidence="13 14" key="3">
    <citation type="journal article" date="2010" name="BMC Genomics">
        <title>Transcriptome sequencing and comparative analysis of cucumber flowers with different sex types.</title>
        <authorList>
            <person name="Guo S."/>
            <person name="Zheng Y."/>
            <person name="Joung J.G."/>
            <person name="Liu S."/>
            <person name="Zhang Z."/>
            <person name="Crasta O.R."/>
            <person name="Sobral B.W."/>
            <person name="Xu Y."/>
            <person name="Huang S."/>
            <person name="Fei Z."/>
        </authorList>
    </citation>
    <scope>NUCLEOTIDE SEQUENCE [LARGE SCALE GENOMIC DNA]</scope>
    <source>
        <strain evidence="14">cv. 9930</strain>
    </source>
</reference>
<evidence type="ECO:0000256" key="1">
    <source>
        <dbReference type="ARBA" id="ARBA00004141"/>
    </source>
</evidence>
<evidence type="ECO:0000256" key="8">
    <source>
        <dbReference type="ARBA" id="ARBA00023180"/>
    </source>
</evidence>
<dbReference type="InterPro" id="IPR015683">
    <property type="entry name" value="Ionotropic_Glu_rcpt"/>
</dbReference>
<keyword evidence="8" id="KW-0325">Glycoprotein</keyword>
<dbReference type="GO" id="GO:0005886">
    <property type="term" value="C:plasma membrane"/>
    <property type="evidence" value="ECO:0000318"/>
    <property type="project" value="GO_Central"/>
</dbReference>
<dbReference type="OMA" id="WYNLERI"/>
<dbReference type="SUPFAM" id="SSF53822">
    <property type="entry name" value="Periplasmic binding protein-like I"/>
    <property type="match status" value="1"/>
</dbReference>
<evidence type="ECO:0000256" key="7">
    <source>
        <dbReference type="ARBA" id="ARBA00023170"/>
    </source>
</evidence>
<evidence type="ECO:0000256" key="5">
    <source>
        <dbReference type="ARBA" id="ARBA00023065"/>
    </source>
</evidence>
<keyword evidence="10" id="KW-0407">Ion channel</keyword>
<dbReference type="Proteomes" id="UP000029981">
    <property type="component" value="Chromosome 4"/>
</dbReference>
<dbReference type="GO" id="GO:0015276">
    <property type="term" value="F:ligand-gated monoatomic ion channel activity"/>
    <property type="evidence" value="ECO:0000318"/>
    <property type="project" value="GO_Central"/>
</dbReference>
<organism evidence="13 14">
    <name type="scientific">Cucumis sativus</name>
    <name type="common">Cucumber</name>
    <dbReference type="NCBI Taxonomy" id="3659"/>
    <lineage>
        <taxon>Eukaryota</taxon>
        <taxon>Viridiplantae</taxon>
        <taxon>Streptophyta</taxon>
        <taxon>Embryophyta</taxon>
        <taxon>Tracheophyta</taxon>
        <taxon>Spermatophyta</taxon>
        <taxon>Magnoliopsida</taxon>
        <taxon>eudicotyledons</taxon>
        <taxon>Gunneridae</taxon>
        <taxon>Pentapetalae</taxon>
        <taxon>rosids</taxon>
        <taxon>fabids</taxon>
        <taxon>Cucurbitales</taxon>
        <taxon>Cucurbitaceae</taxon>
        <taxon>Benincaseae</taxon>
        <taxon>Cucumis</taxon>
    </lineage>
</organism>
<keyword evidence="14" id="KW-1185">Reference proteome</keyword>
<dbReference type="SMART" id="SM00079">
    <property type="entry name" value="PBPe"/>
    <property type="match status" value="1"/>
</dbReference>
<dbReference type="PANTHER" id="PTHR34836">
    <property type="entry name" value="OS06G0188250 PROTEIN"/>
    <property type="match status" value="1"/>
</dbReference>
<dbReference type="SUPFAM" id="SSF53850">
    <property type="entry name" value="Periplasmic binding protein-like II"/>
    <property type="match status" value="1"/>
</dbReference>
<keyword evidence="3 11" id="KW-0812">Transmembrane</keyword>
<evidence type="ECO:0000256" key="4">
    <source>
        <dbReference type="ARBA" id="ARBA00022989"/>
    </source>
</evidence>
<keyword evidence="9" id="KW-1071">Ligand-gated ion channel</keyword>
<keyword evidence="2" id="KW-0813">Transport</keyword>
<dbReference type="Gramene" id="KGN55089">
    <property type="protein sequence ID" value="KGN55089"/>
    <property type="gene ID" value="Csa_4G628860"/>
</dbReference>
<keyword evidence="7" id="KW-0675">Receptor</keyword>
<keyword evidence="6 11" id="KW-0472">Membrane</keyword>
<dbReference type="Gene3D" id="3.40.190.10">
    <property type="entry name" value="Periplasmic binding protein-like II"/>
    <property type="match status" value="1"/>
</dbReference>
<dbReference type="InterPro" id="IPR001320">
    <property type="entry name" value="Iontro_rcpt_C"/>
</dbReference>
<evidence type="ECO:0000256" key="3">
    <source>
        <dbReference type="ARBA" id="ARBA00022692"/>
    </source>
</evidence>
<dbReference type="GO" id="GO:0038023">
    <property type="term" value="F:signaling receptor activity"/>
    <property type="evidence" value="ECO:0000318"/>
    <property type="project" value="GO_Central"/>
</dbReference>
<comment type="subcellular location">
    <subcellularLocation>
        <location evidence="1">Membrane</location>
        <topology evidence="1">Multi-pass membrane protein</topology>
    </subcellularLocation>
</comment>
<evidence type="ECO:0000256" key="10">
    <source>
        <dbReference type="ARBA" id="ARBA00023303"/>
    </source>
</evidence>
<evidence type="ECO:0000256" key="6">
    <source>
        <dbReference type="ARBA" id="ARBA00023136"/>
    </source>
</evidence>
<feature type="domain" description="Ionotropic glutamate receptor C-terminal" evidence="12">
    <location>
        <begin position="422"/>
        <end position="596"/>
    </location>
</feature>
<evidence type="ECO:0000256" key="2">
    <source>
        <dbReference type="ARBA" id="ARBA00022448"/>
    </source>
</evidence>
<gene>
    <name evidence="13" type="ORF">Csa_4G628860</name>
</gene>
<keyword evidence="4 11" id="KW-1133">Transmembrane helix</keyword>
<name>A0A0A0L235_CUCSA</name>
<evidence type="ECO:0000313" key="14">
    <source>
        <dbReference type="Proteomes" id="UP000029981"/>
    </source>
</evidence>
<evidence type="ECO:0000259" key="12">
    <source>
        <dbReference type="SMART" id="SM00079"/>
    </source>
</evidence>
<dbReference type="InterPro" id="IPR001828">
    <property type="entry name" value="ANF_lig-bd_rcpt"/>
</dbReference>
<dbReference type="AlphaFoldDB" id="A0A0A0L235"/>
<accession>A0A0A0L235</accession>
<dbReference type="Pfam" id="PF01094">
    <property type="entry name" value="ANF_receptor"/>
    <property type="match status" value="1"/>
</dbReference>
<dbReference type="PANTHER" id="PTHR34836:SF9">
    <property type="entry name" value="RECEPTOR LIGAND BINDING REGION DOMAIN-CONTAINING PROTEIN"/>
    <property type="match status" value="1"/>
</dbReference>
<dbReference type="InterPro" id="IPR044440">
    <property type="entry name" value="GABAb_receptor_plant_PBP1"/>
</dbReference>
<reference evidence="13 14" key="1">
    <citation type="journal article" date="2009" name="Nat. Genet.">
        <title>The genome of the cucumber, Cucumis sativus L.</title>
        <authorList>
            <person name="Huang S."/>
            <person name="Li R."/>
            <person name="Zhang Z."/>
            <person name="Li L."/>
            <person name="Gu X."/>
            <person name="Fan W."/>
            <person name="Lucas W.J."/>
            <person name="Wang X."/>
            <person name="Xie B."/>
            <person name="Ni P."/>
            <person name="Ren Y."/>
            <person name="Zhu H."/>
            <person name="Li J."/>
            <person name="Lin K."/>
            <person name="Jin W."/>
            <person name="Fei Z."/>
            <person name="Li G."/>
            <person name="Staub J."/>
            <person name="Kilian A."/>
            <person name="van der Vossen E.A."/>
            <person name="Wu Y."/>
            <person name="Guo J."/>
            <person name="He J."/>
            <person name="Jia Z."/>
            <person name="Ren Y."/>
            <person name="Tian G."/>
            <person name="Lu Y."/>
            <person name="Ruan J."/>
            <person name="Qian W."/>
            <person name="Wang M."/>
            <person name="Huang Q."/>
            <person name="Li B."/>
            <person name="Xuan Z."/>
            <person name="Cao J."/>
            <person name="Asan"/>
            <person name="Wu Z."/>
            <person name="Zhang J."/>
            <person name="Cai Q."/>
            <person name="Bai Y."/>
            <person name="Zhao B."/>
            <person name="Han Y."/>
            <person name="Li Y."/>
            <person name="Li X."/>
            <person name="Wang S."/>
            <person name="Shi Q."/>
            <person name="Liu S."/>
            <person name="Cho W.K."/>
            <person name="Kim J.Y."/>
            <person name="Xu Y."/>
            <person name="Heller-Uszynska K."/>
            <person name="Miao H."/>
            <person name="Cheng Z."/>
            <person name="Zhang S."/>
            <person name="Wu J."/>
            <person name="Yang Y."/>
            <person name="Kang H."/>
            <person name="Li M."/>
            <person name="Liang H."/>
            <person name="Ren X."/>
            <person name="Shi Z."/>
            <person name="Wen M."/>
            <person name="Jian M."/>
            <person name="Yang H."/>
            <person name="Zhang G."/>
            <person name="Yang Z."/>
            <person name="Chen R."/>
            <person name="Liu S."/>
            <person name="Li J."/>
            <person name="Ma L."/>
            <person name="Liu H."/>
            <person name="Zhou Y."/>
            <person name="Zhao J."/>
            <person name="Fang X."/>
            <person name="Li G."/>
            <person name="Fang L."/>
            <person name="Li Y."/>
            <person name="Liu D."/>
            <person name="Zheng H."/>
            <person name="Zhang Y."/>
            <person name="Qin N."/>
            <person name="Li Z."/>
            <person name="Yang G."/>
            <person name="Yang S."/>
            <person name="Bolund L."/>
            <person name="Kristiansen K."/>
            <person name="Zheng H."/>
            <person name="Li S."/>
            <person name="Zhang X."/>
            <person name="Yang H."/>
            <person name="Wang J."/>
            <person name="Sun R."/>
            <person name="Zhang B."/>
            <person name="Jiang S."/>
            <person name="Wang J."/>
            <person name="Du Y."/>
            <person name="Li S."/>
        </authorList>
    </citation>
    <scope>NUCLEOTIDE SEQUENCE [LARGE SCALE GENOMIC DNA]</scope>
    <source>
        <strain evidence="14">cv. 9930</strain>
    </source>
</reference>